<sequence>MFPTQPKLIENSVHMTKPIADQENLSMSKLVADDSKMFPEPKVRNLVVLAVHKVISDTGLVLISPGSSQKIDRPSLPYDWSSSSPVILCYSLPQLLSIGHALQENAFVVTLKIVTKSVKFSH</sequence>
<proteinExistence type="predicted"/>
<evidence type="ECO:0000313" key="1">
    <source>
        <dbReference type="EMBL" id="GMI74613.1"/>
    </source>
</evidence>
<reference evidence="1" key="1">
    <citation type="submission" date="2023-05" db="EMBL/GenBank/DDBJ databases">
        <title>Genome and transcriptome analyses reveal genes involved in the formation of fine ridges on petal epidermal cells in Hibiscus trionum.</title>
        <authorList>
            <person name="Koshimizu S."/>
            <person name="Masuda S."/>
            <person name="Ishii T."/>
            <person name="Shirasu K."/>
            <person name="Hoshino A."/>
            <person name="Arita M."/>
        </authorList>
    </citation>
    <scope>NUCLEOTIDE SEQUENCE</scope>
    <source>
        <strain evidence="1">Hamamatsu line</strain>
    </source>
</reference>
<protein>
    <submittedName>
        <fullName evidence="1">Uncharacterized protein</fullName>
    </submittedName>
</protein>
<name>A0A9W7LS00_HIBTR</name>
<evidence type="ECO:0000313" key="2">
    <source>
        <dbReference type="Proteomes" id="UP001165190"/>
    </source>
</evidence>
<dbReference type="AlphaFoldDB" id="A0A9W7LS00"/>
<dbReference type="Proteomes" id="UP001165190">
    <property type="component" value="Unassembled WGS sequence"/>
</dbReference>
<comment type="caution">
    <text evidence="1">The sequence shown here is derived from an EMBL/GenBank/DDBJ whole genome shotgun (WGS) entry which is preliminary data.</text>
</comment>
<dbReference type="EMBL" id="BSYR01000011">
    <property type="protein sequence ID" value="GMI74613.1"/>
    <property type="molecule type" value="Genomic_DNA"/>
</dbReference>
<keyword evidence="2" id="KW-1185">Reference proteome</keyword>
<accession>A0A9W7LS00</accession>
<gene>
    <name evidence="1" type="ORF">HRI_001130600</name>
</gene>
<organism evidence="1 2">
    <name type="scientific">Hibiscus trionum</name>
    <name type="common">Flower of an hour</name>
    <dbReference type="NCBI Taxonomy" id="183268"/>
    <lineage>
        <taxon>Eukaryota</taxon>
        <taxon>Viridiplantae</taxon>
        <taxon>Streptophyta</taxon>
        <taxon>Embryophyta</taxon>
        <taxon>Tracheophyta</taxon>
        <taxon>Spermatophyta</taxon>
        <taxon>Magnoliopsida</taxon>
        <taxon>eudicotyledons</taxon>
        <taxon>Gunneridae</taxon>
        <taxon>Pentapetalae</taxon>
        <taxon>rosids</taxon>
        <taxon>malvids</taxon>
        <taxon>Malvales</taxon>
        <taxon>Malvaceae</taxon>
        <taxon>Malvoideae</taxon>
        <taxon>Hibiscus</taxon>
    </lineage>
</organism>